<dbReference type="InterPro" id="IPR036291">
    <property type="entry name" value="NAD(P)-bd_dom_sf"/>
</dbReference>
<evidence type="ECO:0000256" key="2">
    <source>
        <dbReference type="ARBA" id="ARBA00011738"/>
    </source>
</evidence>
<evidence type="ECO:0000256" key="6">
    <source>
        <dbReference type="ARBA" id="ARBA00039153"/>
    </source>
</evidence>
<dbReference type="InterPro" id="IPR020904">
    <property type="entry name" value="Sc_DH/Rdtase_CS"/>
</dbReference>
<evidence type="ECO:0000256" key="8">
    <source>
        <dbReference type="ARBA" id="ARBA00041348"/>
    </source>
</evidence>
<comment type="subunit">
    <text evidence="2">Homodimer.</text>
</comment>
<comment type="similarity">
    <text evidence="1">Belongs to the short-chain dehydrogenases/reductases (SDR) family.</text>
</comment>
<dbReference type="GO" id="GO:0006559">
    <property type="term" value="P:L-phenylalanine catabolic process"/>
    <property type="evidence" value="ECO:0007669"/>
    <property type="project" value="TreeGrafter"/>
</dbReference>
<reference evidence="9 10" key="1">
    <citation type="journal article" date="2015" name="Genome Biol. Evol.">
        <title>Phylogenomic analyses indicate that early fungi evolved digesting cell walls of algal ancestors of land plants.</title>
        <authorList>
            <person name="Chang Y."/>
            <person name="Wang S."/>
            <person name="Sekimoto S."/>
            <person name="Aerts A.L."/>
            <person name="Choi C."/>
            <person name="Clum A."/>
            <person name="LaButti K.M."/>
            <person name="Lindquist E.A."/>
            <person name="Yee Ngan C."/>
            <person name="Ohm R.A."/>
            <person name="Salamov A.A."/>
            <person name="Grigoriev I.V."/>
            <person name="Spatafora J.W."/>
            <person name="Berbee M.L."/>
        </authorList>
    </citation>
    <scope>NUCLEOTIDE SEQUENCE [LARGE SCALE GENOMIC DNA]</scope>
    <source>
        <strain evidence="9 10">NRRL 28638</strain>
    </source>
</reference>
<dbReference type="EMBL" id="KQ964478">
    <property type="protein sequence ID" value="KXN71306.1"/>
    <property type="molecule type" value="Genomic_DNA"/>
</dbReference>
<evidence type="ECO:0000256" key="4">
    <source>
        <dbReference type="ARBA" id="ARBA00023002"/>
    </source>
</evidence>
<dbReference type="GO" id="GO:0006729">
    <property type="term" value="P:tetrahydrobiopterin biosynthetic process"/>
    <property type="evidence" value="ECO:0007669"/>
    <property type="project" value="UniProtKB-KW"/>
</dbReference>
<dbReference type="OrthoDB" id="1204at2759"/>
<dbReference type="Gene3D" id="3.40.50.720">
    <property type="entry name" value="NAD(P)-binding Rossmann-like Domain"/>
    <property type="match status" value="1"/>
</dbReference>
<dbReference type="PANTHER" id="PTHR15104">
    <property type="entry name" value="DIHYDROPTERIDINE REDUCTASE"/>
    <property type="match status" value="1"/>
</dbReference>
<evidence type="ECO:0000256" key="1">
    <source>
        <dbReference type="ARBA" id="ARBA00006484"/>
    </source>
</evidence>
<keyword evidence="5" id="KW-0783">Tetrahydrobiopterin biosynthesis</keyword>
<keyword evidence="4" id="KW-0560">Oxidoreductase</keyword>
<dbReference type="EC" id="1.5.1.34" evidence="6"/>
<dbReference type="OMA" id="KNYWVGS"/>
<sequence>MSAQRLILFGSNGALGQAIKEFFNKQQWTIFSIDVSKNDDQYSFTLDPTKELNEQAKALSEKITGSFGEEKVDAIVNVAGGWAGGNSKDEAFLQNSLLMYKQSVESSLLSAHIASKFLKNNGLLVLTGAKAALGATPGMIGYGMAKASVHHLVQSLAAENGGLPSGAKAIAILPVTLDTPSNRKWITGADYSTWTPLEAIATQVFDWATSTEQIKNGKLFEIITQDNQTSFL</sequence>
<accession>A0A137P8H0</accession>
<dbReference type="GO" id="GO:0004155">
    <property type="term" value="F:6,7-dihydropteridine reductase activity"/>
    <property type="evidence" value="ECO:0007669"/>
    <property type="project" value="UniProtKB-EC"/>
</dbReference>
<dbReference type="GO" id="GO:0070402">
    <property type="term" value="F:NADPH binding"/>
    <property type="evidence" value="ECO:0007669"/>
    <property type="project" value="TreeGrafter"/>
</dbReference>
<protein>
    <recommendedName>
        <fullName evidence="7">Dihydropteridine reductase</fullName>
        <ecNumber evidence="6">1.5.1.34</ecNumber>
    </recommendedName>
    <alternativeName>
        <fullName evidence="8">Quinoid dihydropteridine reductase</fullName>
    </alternativeName>
</protein>
<dbReference type="PANTHER" id="PTHR15104:SF0">
    <property type="entry name" value="DIHYDROPTERIDINE REDUCTASE"/>
    <property type="match status" value="1"/>
</dbReference>
<keyword evidence="3" id="KW-0521">NADP</keyword>
<dbReference type="FunFam" id="3.40.50.720:FF:000157">
    <property type="entry name" value="Quinoid dihydropteridine reductase"/>
    <property type="match status" value="1"/>
</dbReference>
<evidence type="ECO:0000313" key="10">
    <source>
        <dbReference type="Proteomes" id="UP000070444"/>
    </source>
</evidence>
<proteinExistence type="inferred from homology"/>
<gene>
    <name evidence="9" type="ORF">CONCODRAFT_17025</name>
</gene>
<dbReference type="GO" id="GO:0005737">
    <property type="term" value="C:cytoplasm"/>
    <property type="evidence" value="ECO:0007669"/>
    <property type="project" value="TreeGrafter"/>
</dbReference>
<dbReference type="PRINTS" id="PR00081">
    <property type="entry name" value="GDHRDH"/>
</dbReference>
<name>A0A137P8H0_CONC2</name>
<dbReference type="InterPro" id="IPR002347">
    <property type="entry name" value="SDR_fam"/>
</dbReference>
<evidence type="ECO:0000256" key="5">
    <source>
        <dbReference type="ARBA" id="ARBA00023007"/>
    </source>
</evidence>
<organism evidence="9 10">
    <name type="scientific">Conidiobolus coronatus (strain ATCC 28846 / CBS 209.66 / NRRL 28638)</name>
    <name type="common">Delacroixia coronata</name>
    <dbReference type="NCBI Taxonomy" id="796925"/>
    <lineage>
        <taxon>Eukaryota</taxon>
        <taxon>Fungi</taxon>
        <taxon>Fungi incertae sedis</taxon>
        <taxon>Zoopagomycota</taxon>
        <taxon>Entomophthoromycotina</taxon>
        <taxon>Entomophthoromycetes</taxon>
        <taxon>Entomophthorales</taxon>
        <taxon>Ancylistaceae</taxon>
        <taxon>Conidiobolus</taxon>
    </lineage>
</organism>
<evidence type="ECO:0000256" key="3">
    <source>
        <dbReference type="ARBA" id="ARBA00022857"/>
    </source>
</evidence>
<dbReference type="PROSITE" id="PS00061">
    <property type="entry name" value="ADH_SHORT"/>
    <property type="match status" value="1"/>
</dbReference>
<dbReference type="Pfam" id="PF13561">
    <property type="entry name" value="adh_short_C2"/>
    <property type="match status" value="1"/>
</dbReference>
<dbReference type="AlphaFoldDB" id="A0A137P8H0"/>
<dbReference type="SUPFAM" id="SSF51735">
    <property type="entry name" value="NAD(P)-binding Rossmann-fold domains"/>
    <property type="match status" value="1"/>
</dbReference>
<dbReference type="GO" id="GO:0070404">
    <property type="term" value="F:NADH binding"/>
    <property type="evidence" value="ECO:0007669"/>
    <property type="project" value="TreeGrafter"/>
</dbReference>
<evidence type="ECO:0000313" key="9">
    <source>
        <dbReference type="EMBL" id="KXN71306.1"/>
    </source>
</evidence>
<dbReference type="Proteomes" id="UP000070444">
    <property type="component" value="Unassembled WGS sequence"/>
</dbReference>
<dbReference type="CDD" id="cd05334">
    <property type="entry name" value="DHPR_SDR_c_like"/>
    <property type="match status" value="1"/>
</dbReference>
<keyword evidence="10" id="KW-1185">Reference proteome</keyword>
<evidence type="ECO:0000256" key="7">
    <source>
        <dbReference type="ARBA" id="ARBA00039520"/>
    </source>
</evidence>
<dbReference type="STRING" id="796925.A0A137P8H0"/>